<gene>
    <name evidence="3" type="ORF">FM104_14435</name>
</gene>
<protein>
    <recommendedName>
        <fullName evidence="5">Secreted protein</fullName>
    </recommendedName>
</protein>
<dbReference type="Proteomes" id="UP000196320">
    <property type="component" value="Unassembled WGS sequence"/>
</dbReference>
<evidence type="ECO:0000313" key="4">
    <source>
        <dbReference type="Proteomes" id="UP000196320"/>
    </source>
</evidence>
<feature type="signal peptide" evidence="2">
    <location>
        <begin position="1"/>
        <end position="30"/>
    </location>
</feature>
<feature type="chain" id="PRO_5010170770" description="Secreted protein" evidence="2">
    <location>
        <begin position="31"/>
        <end position="241"/>
    </location>
</feature>
<dbReference type="PROSITE" id="PS51257">
    <property type="entry name" value="PROKAR_LIPOPROTEIN"/>
    <property type="match status" value="1"/>
</dbReference>
<keyword evidence="2" id="KW-0732">Signal</keyword>
<evidence type="ECO:0000313" key="3">
    <source>
        <dbReference type="EMBL" id="SJN45991.1"/>
    </source>
</evidence>
<feature type="region of interest" description="Disordered" evidence="1">
    <location>
        <begin position="28"/>
        <end position="55"/>
    </location>
</feature>
<organism evidence="3 4">
    <name type="scientific">Microbacterium esteraromaticum</name>
    <dbReference type="NCBI Taxonomy" id="57043"/>
    <lineage>
        <taxon>Bacteria</taxon>
        <taxon>Bacillati</taxon>
        <taxon>Actinomycetota</taxon>
        <taxon>Actinomycetes</taxon>
        <taxon>Micrococcales</taxon>
        <taxon>Microbacteriaceae</taxon>
        <taxon>Microbacterium</taxon>
    </lineage>
</organism>
<name>A0A1R4KNR9_9MICO</name>
<proteinExistence type="predicted"/>
<dbReference type="OrthoDB" id="5083660at2"/>
<sequence>MTSSRRRSAFSALALTAAAVLIAGCAQSPASPPPTSTPGQSASANPTVPGSDGGDIETAWIDDGRGFAIITWGSSTCVPVLGDVTADGQTIAVTLSNNDEKVCTDDLVPRGLFVSTPDGVDVTQDVDVQVDYAPRSQGVDLDALAEAPQGISEQQPSAGWFEDDGITLLTWGSSTCPPVIEDIDHTDAGATITFATVDRVCTMDFVPRVTAIMLPREHDDDAPFELTLRGDNLDGKVAVVG</sequence>
<dbReference type="RefSeq" id="WP_087132912.1">
    <property type="nucleotide sequence ID" value="NZ_FUKO01000041.1"/>
</dbReference>
<evidence type="ECO:0008006" key="5">
    <source>
        <dbReference type="Google" id="ProtNLM"/>
    </source>
</evidence>
<reference evidence="3 4" key="1">
    <citation type="submission" date="2017-02" db="EMBL/GenBank/DDBJ databases">
        <authorList>
            <person name="Peterson S.W."/>
        </authorList>
    </citation>
    <scope>NUCLEOTIDE SEQUENCE [LARGE SCALE GENOMIC DNA]</scope>
    <source>
        <strain evidence="3 4">B Mb 05.01</strain>
    </source>
</reference>
<keyword evidence="4" id="KW-1185">Reference proteome</keyword>
<dbReference type="AlphaFoldDB" id="A0A1R4KNR9"/>
<evidence type="ECO:0000256" key="1">
    <source>
        <dbReference type="SAM" id="MobiDB-lite"/>
    </source>
</evidence>
<evidence type="ECO:0000256" key="2">
    <source>
        <dbReference type="SAM" id="SignalP"/>
    </source>
</evidence>
<accession>A0A1R4KNR9</accession>
<dbReference type="EMBL" id="FUKO01000041">
    <property type="protein sequence ID" value="SJN45991.1"/>
    <property type="molecule type" value="Genomic_DNA"/>
</dbReference>